<accession>A0ABT2I4V4</accession>
<feature type="domain" description="MlaB-like STAS" evidence="1">
    <location>
        <begin position="5"/>
        <end position="77"/>
    </location>
</feature>
<dbReference type="EMBL" id="JANZXA010000005">
    <property type="protein sequence ID" value="MCT2399820.1"/>
    <property type="molecule type" value="Genomic_DNA"/>
</dbReference>
<protein>
    <submittedName>
        <fullName evidence="2">STAS domain-containing protein</fullName>
    </submittedName>
</protein>
<sequence>MMNSITLPARCDRAAAEAIWPELVAALGSGAIRIDGSGVEHVGQAVLQLLVSARRSGGGAEITASAALQDAARLTGLTEELFEESEL</sequence>
<dbReference type="Pfam" id="PF13466">
    <property type="entry name" value="STAS_2"/>
    <property type="match status" value="1"/>
</dbReference>
<evidence type="ECO:0000313" key="3">
    <source>
        <dbReference type="Proteomes" id="UP001165583"/>
    </source>
</evidence>
<organism evidence="2 3">
    <name type="scientific">Novosphingobium mangrovi</name>
    <name type="common">ex Huang et al. 2023</name>
    <dbReference type="NCBI Taxonomy" id="2976432"/>
    <lineage>
        <taxon>Bacteria</taxon>
        <taxon>Pseudomonadati</taxon>
        <taxon>Pseudomonadota</taxon>
        <taxon>Alphaproteobacteria</taxon>
        <taxon>Sphingomonadales</taxon>
        <taxon>Sphingomonadaceae</taxon>
        <taxon>Novosphingobium</taxon>
    </lineage>
</organism>
<comment type="caution">
    <text evidence="2">The sequence shown here is derived from an EMBL/GenBank/DDBJ whole genome shotgun (WGS) entry which is preliminary data.</text>
</comment>
<dbReference type="Proteomes" id="UP001165583">
    <property type="component" value="Unassembled WGS sequence"/>
</dbReference>
<evidence type="ECO:0000259" key="1">
    <source>
        <dbReference type="Pfam" id="PF13466"/>
    </source>
</evidence>
<gene>
    <name evidence="2" type="ORF">NZK81_09685</name>
</gene>
<name>A0ABT2I4V4_9SPHN</name>
<keyword evidence="3" id="KW-1185">Reference proteome</keyword>
<reference evidence="2" key="1">
    <citation type="submission" date="2022-09" db="EMBL/GenBank/DDBJ databases">
        <title>Novosphingobium sp. Nov., a polycyclic aromatic hydrocarbon-degrading bacterium isolated form mangrove sediments in HongKong.</title>
        <authorList>
            <person name="Hu Z."/>
        </authorList>
    </citation>
    <scope>NUCLEOTIDE SEQUENCE</scope>
    <source>
        <strain evidence="2">HK4-1</strain>
    </source>
</reference>
<evidence type="ECO:0000313" key="2">
    <source>
        <dbReference type="EMBL" id="MCT2399820.1"/>
    </source>
</evidence>
<proteinExistence type="predicted"/>
<dbReference type="InterPro" id="IPR058548">
    <property type="entry name" value="MlaB-like_STAS"/>
</dbReference>